<keyword evidence="1" id="KW-0175">Coiled coil</keyword>
<gene>
    <name evidence="2" type="ORF">APLA_LOCUS7189</name>
</gene>
<protein>
    <recommendedName>
        <fullName evidence="4">Trichohyalin-plectin-homology domain-containing protein</fullName>
    </recommendedName>
</protein>
<dbReference type="AlphaFoldDB" id="A0A8S0ZXM5"/>
<evidence type="ECO:0000313" key="2">
    <source>
        <dbReference type="EMBL" id="CAB3237857.1"/>
    </source>
</evidence>
<feature type="coiled-coil region" evidence="1">
    <location>
        <begin position="229"/>
        <end position="273"/>
    </location>
</feature>
<evidence type="ECO:0008006" key="4">
    <source>
        <dbReference type="Google" id="ProtNLM"/>
    </source>
</evidence>
<evidence type="ECO:0000313" key="3">
    <source>
        <dbReference type="Proteomes" id="UP000494106"/>
    </source>
</evidence>
<evidence type="ECO:0000256" key="1">
    <source>
        <dbReference type="SAM" id="Coils"/>
    </source>
</evidence>
<reference evidence="2 3" key="1">
    <citation type="submission" date="2020-04" db="EMBL/GenBank/DDBJ databases">
        <authorList>
            <person name="Wallbank WR R."/>
            <person name="Pardo Diaz C."/>
            <person name="Kozak K."/>
            <person name="Martin S."/>
            <person name="Jiggins C."/>
            <person name="Moest M."/>
            <person name="Warren A I."/>
            <person name="Byers J.R.P. K."/>
            <person name="Montejo-Kovacevich G."/>
            <person name="Yen C E."/>
        </authorList>
    </citation>
    <scope>NUCLEOTIDE SEQUENCE [LARGE SCALE GENOMIC DNA]</scope>
</reference>
<accession>A0A8S0ZXM5</accession>
<proteinExistence type="predicted"/>
<dbReference type="Proteomes" id="UP000494106">
    <property type="component" value="Unassembled WGS sequence"/>
</dbReference>
<dbReference type="EMBL" id="CADEBC010000495">
    <property type="protein sequence ID" value="CAB3237857.1"/>
    <property type="molecule type" value="Genomic_DNA"/>
</dbReference>
<keyword evidence="3" id="KW-1185">Reference proteome</keyword>
<name>A0A8S0ZXM5_ARCPL</name>
<comment type="caution">
    <text evidence="2">The sequence shown here is derived from an EMBL/GenBank/DDBJ whole genome shotgun (WGS) entry which is preliminary data.</text>
</comment>
<organism evidence="2 3">
    <name type="scientific">Arctia plantaginis</name>
    <name type="common">Wood tiger moth</name>
    <name type="synonym">Phalaena plantaginis</name>
    <dbReference type="NCBI Taxonomy" id="874455"/>
    <lineage>
        <taxon>Eukaryota</taxon>
        <taxon>Metazoa</taxon>
        <taxon>Ecdysozoa</taxon>
        <taxon>Arthropoda</taxon>
        <taxon>Hexapoda</taxon>
        <taxon>Insecta</taxon>
        <taxon>Pterygota</taxon>
        <taxon>Neoptera</taxon>
        <taxon>Endopterygota</taxon>
        <taxon>Lepidoptera</taxon>
        <taxon>Glossata</taxon>
        <taxon>Ditrysia</taxon>
        <taxon>Noctuoidea</taxon>
        <taxon>Erebidae</taxon>
        <taxon>Arctiinae</taxon>
        <taxon>Arctia</taxon>
    </lineage>
</organism>
<feature type="coiled-coil region" evidence="1">
    <location>
        <begin position="307"/>
        <end position="334"/>
    </location>
</feature>
<sequence length="502" mass="60246">MNSGYVRRQPPKVPKDGFGPRGVPDCYYTSRVLNSTFLYVQFVKKLRQQEEDDRIKDIREKIESKENCQQEFFIRCDRRLFEVLSAEEERNIRLLVESVQAGYELAWNAKIDRLNYLIAKRKKEHEEKYQDTPLSKSAHVLPCIYKIRGKEAEEIQLYQMREKQMRKLAEKEMDKMWYEVVMKESEALAARAEYETVERYRRDQEAKQLSLDIIEQRRLKRAKEQEMLKQETLRLKAKFEDDNRKAEEEERQRQEYKREVAREINNVMEDRKKVLAQRKEDARVISSTWDSLAGQGLANENAKEQRRRRKLRELGECNRQMIELKNNLEEFKNSSDPLIFEEGQRRQDEVDLKRCRYRVYTRKLSKDIGAHIQNQIKEKEEALKNPCDETADIYNKQVSEQLEKLVKHKELTDSQARKLNQKDIQRQIEYNRVLQERARQDVILEQKKCQIARDQYQEEIKKMLSRPFFSDHVHPFMKQMASGLKMCRCGACPNYCLYPSNN</sequence>
<dbReference type="OrthoDB" id="75950at2759"/>